<keyword evidence="7 15" id="KW-0408">Iron</keyword>
<dbReference type="PANTHER" id="PTHR43661:SF3">
    <property type="entry name" value="D-XYLONATE DEHYDRATASE YAGF-RELATED"/>
    <property type="match status" value="1"/>
</dbReference>
<comment type="catalytic activity">
    <reaction evidence="11">
        <text>(2R)-2,3-dihydroxy-3-methylbutanoate = 3-methyl-2-oxobutanoate + H2O</text>
        <dbReference type="Rhea" id="RHEA:24809"/>
        <dbReference type="ChEBI" id="CHEBI:11851"/>
        <dbReference type="ChEBI" id="CHEBI:15377"/>
        <dbReference type="ChEBI" id="CHEBI:49072"/>
        <dbReference type="EC" id="4.2.1.9"/>
    </reaction>
    <physiologicalReaction direction="left-to-right" evidence="11">
        <dbReference type="Rhea" id="RHEA:24810"/>
    </physiologicalReaction>
</comment>
<dbReference type="NCBIfam" id="TIGR00110">
    <property type="entry name" value="ilvD"/>
    <property type="match status" value="1"/>
</dbReference>
<comment type="subunit">
    <text evidence="15">Homodimer.</text>
</comment>
<dbReference type="PANTHER" id="PTHR43661">
    <property type="entry name" value="D-XYLONATE DEHYDRATASE"/>
    <property type="match status" value="1"/>
</dbReference>
<dbReference type="RefSeq" id="WP_091652591.1">
    <property type="nucleotide sequence ID" value="NZ_FNHQ01000039.1"/>
</dbReference>
<keyword evidence="5 15" id="KW-0479">Metal-binding</keyword>
<comment type="catalytic activity">
    <reaction evidence="15">
        <text>(2R,3R)-2,3-dihydroxy-3-methylpentanoate = (S)-3-methyl-2-oxopentanoate + H2O</text>
        <dbReference type="Rhea" id="RHEA:27694"/>
        <dbReference type="ChEBI" id="CHEBI:15377"/>
        <dbReference type="ChEBI" id="CHEBI:35146"/>
        <dbReference type="ChEBI" id="CHEBI:49258"/>
        <dbReference type="EC" id="4.2.1.9"/>
    </reaction>
</comment>
<dbReference type="STRING" id="349095.SAMN05660299_02536"/>
<name>A0A1H0AKS4_9FIRM</name>
<gene>
    <name evidence="15" type="primary">ilvD</name>
    <name evidence="18" type="ORF">SAMN05660299_02536</name>
</gene>
<protein>
    <recommendedName>
        <fullName evidence="14 15">Dihydroxy-acid dehydratase</fullName>
        <shortName evidence="15">DAD</shortName>
        <ecNumber evidence="14 15">4.2.1.9</ecNumber>
    </recommendedName>
</protein>
<feature type="binding site" evidence="15">
    <location>
        <position position="123"/>
    </location>
    <ligand>
        <name>Mg(2+)</name>
        <dbReference type="ChEBI" id="CHEBI:18420"/>
    </ligand>
</feature>
<dbReference type="InterPro" id="IPR042096">
    <property type="entry name" value="Dihydro-acid_dehy_C"/>
</dbReference>
<comment type="pathway">
    <text evidence="12 15">Amino-acid biosynthesis; L-valine biosynthesis; L-valine from pyruvate: step 3/4.</text>
</comment>
<evidence type="ECO:0000256" key="4">
    <source>
        <dbReference type="ARBA" id="ARBA00022714"/>
    </source>
</evidence>
<evidence type="ECO:0000256" key="6">
    <source>
        <dbReference type="ARBA" id="ARBA00022842"/>
    </source>
</evidence>
<feature type="binding site" description="via carbamate group" evidence="15">
    <location>
        <position position="124"/>
    </location>
    <ligand>
        <name>Mg(2+)</name>
        <dbReference type="ChEBI" id="CHEBI:18420"/>
    </ligand>
</feature>
<comment type="cofactor">
    <cofactor evidence="1 15">
        <name>Mg(2+)</name>
        <dbReference type="ChEBI" id="CHEBI:18420"/>
    </cofactor>
</comment>
<accession>A0A1H0AKS4</accession>
<dbReference type="NCBIfam" id="NF002068">
    <property type="entry name" value="PRK00911.1"/>
    <property type="match status" value="1"/>
</dbReference>
<evidence type="ECO:0000256" key="2">
    <source>
        <dbReference type="ARBA" id="ARBA00006486"/>
    </source>
</evidence>
<dbReference type="InterPro" id="IPR020558">
    <property type="entry name" value="DiOHA_6PGluconate_deHydtase_CS"/>
</dbReference>
<evidence type="ECO:0000313" key="19">
    <source>
        <dbReference type="Proteomes" id="UP000199309"/>
    </source>
</evidence>
<organism evidence="18 19">
    <name type="scientific">Megasphaera paucivorans</name>
    <dbReference type="NCBI Taxonomy" id="349095"/>
    <lineage>
        <taxon>Bacteria</taxon>
        <taxon>Bacillati</taxon>
        <taxon>Bacillota</taxon>
        <taxon>Negativicutes</taxon>
        <taxon>Veillonellales</taxon>
        <taxon>Veillonellaceae</taxon>
        <taxon>Megasphaera</taxon>
    </lineage>
</organism>
<keyword evidence="3 15" id="KW-0028">Amino-acid biosynthesis</keyword>
<dbReference type="AlphaFoldDB" id="A0A1H0AKS4"/>
<evidence type="ECO:0000259" key="17">
    <source>
        <dbReference type="Pfam" id="PF24877"/>
    </source>
</evidence>
<dbReference type="InterPro" id="IPR037237">
    <property type="entry name" value="IlvD/EDD_N"/>
</dbReference>
<feature type="modified residue" description="N6-carboxylysine" evidence="15">
    <location>
        <position position="124"/>
    </location>
</feature>
<dbReference type="GO" id="GO:0005829">
    <property type="term" value="C:cytosol"/>
    <property type="evidence" value="ECO:0007669"/>
    <property type="project" value="TreeGrafter"/>
</dbReference>
<dbReference type="EMBL" id="FNHQ01000039">
    <property type="protein sequence ID" value="SDN33416.1"/>
    <property type="molecule type" value="Genomic_DNA"/>
</dbReference>
<dbReference type="EC" id="4.2.1.9" evidence="14 15"/>
<dbReference type="Proteomes" id="UP000199309">
    <property type="component" value="Unassembled WGS sequence"/>
</dbReference>
<evidence type="ECO:0000256" key="3">
    <source>
        <dbReference type="ARBA" id="ARBA00022605"/>
    </source>
</evidence>
<dbReference type="HAMAP" id="MF_00012">
    <property type="entry name" value="IlvD"/>
    <property type="match status" value="1"/>
</dbReference>
<dbReference type="InterPro" id="IPR056740">
    <property type="entry name" value="ILV_EDD_C"/>
</dbReference>
<evidence type="ECO:0000256" key="9">
    <source>
        <dbReference type="ARBA" id="ARBA00023239"/>
    </source>
</evidence>
<keyword evidence="19" id="KW-1185">Reference proteome</keyword>
<dbReference type="SUPFAM" id="SSF143975">
    <property type="entry name" value="IlvD/EDD N-terminal domain-like"/>
    <property type="match status" value="1"/>
</dbReference>
<feature type="binding site" evidence="15">
    <location>
        <position position="81"/>
    </location>
    <ligand>
        <name>Mg(2+)</name>
        <dbReference type="ChEBI" id="CHEBI:18420"/>
    </ligand>
</feature>
<evidence type="ECO:0000256" key="11">
    <source>
        <dbReference type="ARBA" id="ARBA00029304"/>
    </source>
</evidence>
<dbReference type="Pfam" id="PF24877">
    <property type="entry name" value="ILV_EDD_C"/>
    <property type="match status" value="1"/>
</dbReference>
<dbReference type="OrthoDB" id="9807077at2"/>
<dbReference type="InterPro" id="IPR000581">
    <property type="entry name" value="ILV_EDD_N"/>
</dbReference>
<evidence type="ECO:0000259" key="16">
    <source>
        <dbReference type="Pfam" id="PF00920"/>
    </source>
</evidence>
<keyword evidence="8 15" id="KW-0411">Iron-sulfur</keyword>
<feature type="active site" description="Proton acceptor" evidence="15">
    <location>
        <position position="469"/>
    </location>
</feature>
<dbReference type="UniPathway" id="UPA00049">
    <property type="reaction ID" value="UER00061"/>
</dbReference>
<dbReference type="Gene3D" id="3.50.30.80">
    <property type="entry name" value="IlvD/EDD C-terminal domain-like"/>
    <property type="match status" value="1"/>
</dbReference>
<dbReference type="GO" id="GO:0051537">
    <property type="term" value="F:2 iron, 2 sulfur cluster binding"/>
    <property type="evidence" value="ECO:0007669"/>
    <property type="project" value="UniProtKB-UniRule"/>
</dbReference>
<keyword evidence="4 15" id="KW-0001">2Fe-2S</keyword>
<evidence type="ECO:0000313" key="18">
    <source>
        <dbReference type="EMBL" id="SDN33416.1"/>
    </source>
</evidence>
<evidence type="ECO:0000256" key="5">
    <source>
        <dbReference type="ARBA" id="ARBA00022723"/>
    </source>
</evidence>
<dbReference type="GO" id="GO:0009097">
    <property type="term" value="P:isoleucine biosynthetic process"/>
    <property type="evidence" value="ECO:0007669"/>
    <property type="project" value="UniProtKB-UniRule"/>
</dbReference>
<evidence type="ECO:0000256" key="13">
    <source>
        <dbReference type="ARBA" id="ARBA00029437"/>
    </source>
</evidence>
<dbReference type="Pfam" id="PF00920">
    <property type="entry name" value="ILVD_EDD_N"/>
    <property type="match status" value="1"/>
</dbReference>
<dbReference type="GO" id="GO:0009099">
    <property type="term" value="P:L-valine biosynthetic process"/>
    <property type="evidence" value="ECO:0007669"/>
    <property type="project" value="UniProtKB-UniRule"/>
</dbReference>
<evidence type="ECO:0000256" key="7">
    <source>
        <dbReference type="ARBA" id="ARBA00023004"/>
    </source>
</evidence>
<evidence type="ECO:0000256" key="8">
    <source>
        <dbReference type="ARBA" id="ARBA00023014"/>
    </source>
</evidence>
<evidence type="ECO:0000256" key="12">
    <source>
        <dbReference type="ARBA" id="ARBA00029436"/>
    </source>
</evidence>
<evidence type="ECO:0000256" key="1">
    <source>
        <dbReference type="ARBA" id="ARBA00001946"/>
    </source>
</evidence>
<evidence type="ECO:0000256" key="14">
    <source>
        <dbReference type="ARBA" id="ARBA00029490"/>
    </source>
</evidence>
<keyword evidence="6 15" id="KW-0460">Magnesium</keyword>
<comment type="cofactor">
    <cofactor evidence="15">
        <name>[2Fe-2S] cluster</name>
        <dbReference type="ChEBI" id="CHEBI:190135"/>
    </cofactor>
    <text evidence="15">Binds 1 [2Fe-2S] cluster per subunit. This cluster acts as a Lewis acid cofactor.</text>
</comment>
<dbReference type="FunFam" id="3.50.30.80:FF:000001">
    <property type="entry name" value="Dihydroxy-acid dehydratase"/>
    <property type="match status" value="1"/>
</dbReference>
<sequence>MEWRSKKFLGDQEKGALARGLYRSMGYSDNDFKKPFIAVVDTWNNICPGQFNLRRIAEYVRDGIYAAGGTPVEFGSIGCCDGIAQGHNGMHYILPSREIIASSVEVMMQAHMLDGMVLLGSCDKIVPGLLMAAARLNLPAIMVNGGPMYPGRYKGKDIDVNESSVYVGKFKSGKATKEELNEVEHVACPTPGSCQMIGTANTMSCLAEGMGMSLTGSAAIPTVDSKRMQVAKESGHRIVEMVKEGITARDIITRDSLENAVRLGMAIGGSTNLILHILAIAHEAKIDFQIEDFEQLSRTTPYIASLMTASPYDMVDFYEAGGVPAVMNQISHLLHSDAITVTGKTIGENICDSKILNADVIHPISKPYRQDGGLAILKGNLAPLSCVCKPAAIPLERQTLRGLAKVYDSEEALTKAIYDDEIKANDIIVVRYEGPKGGPGMREMFTPLELLLGYGIAESVFLITDGRFSGSNKGGFIGHISPEAAEGGPIAVVKNGDPIIIDIPNRRLDLDIPKDELDKRLAAWIQPEIKNKGGYLSVYSRLVKSAHYGAIIE</sequence>
<comment type="pathway">
    <text evidence="13 15">Amino-acid biosynthesis; L-isoleucine biosynthesis; L-isoleucine from 2-oxobutanoate: step 3/4.</text>
</comment>
<keyword evidence="10 15" id="KW-0100">Branched-chain amino acid biosynthesis</keyword>
<dbReference type="SUPFAM" id="SSF52016">
    <property type="entry name" value="LeuD/IlvD-like"/>
    <property type="match status" value="1"/>
</dbReference>
<dbReference type="PROSITE" id="PS00886">
    <property type="entry name" value="ILVD_EDD_1"/>
    <property type="match status" value="1"/>
</dbReference>
<proteinExistence type="inferred from homology"/>
<dbReference type="InterPro" id="IPR004404">
    <property type="entry name" value="DihydroxyA_deHydtase"/>
</dbReference>
<keyword evidence="9 15" id="KW-0456">Lyase</keyword>
<reference evidence="18 19" key="1">
    <citation type="submission" date="2016-10" db="EMBL/GenBank/DDBJ databases">
        <authorList>
            <person name="de Groot N.N."/>
        </authorList>
    </citation>
    <scope>NUCLEOTIDE SEQUENCE [LARGE SCALE GENOMIC DNA]</scope>
    <source>
        <strain evidence="18 19">DSM 16981</strain>
    </source>
</reference>
<comment type="similarity">
    <text evidence="2 15">Belongs to the IlvD/Edd family.</text>
</comment>
<dbReference type="UniPathway" id="UPA00047">
    <property type="reaction ID" value="UER00057"/>
</dbReference>
<feature type="binding site" evidence="15">
    <location>
        <position position="443"/>
    </location>
    <ligand>
        <name>Mg(2+)</name>
        <dbReference type="ChEBI" id="CHEBI:18420"/>
    </ligand>
</feature>
<evidence type="ECO:0000256" key="10">
    <source>
        <dbReference type="ARBA" id="ARBA00023304"/>
    </source>
</evidence>
<dbReference type="GO" id="GO:0000287">
    <property type="term" value="F:magnesium ion binding"/>
    <property type="evidence" value="ECO:0007669"/>
    <property type="project" value="UniProtKB-UniRule"/>
</dbReference>
<comment type="caution">
    <text evidence="15">Lacks conserved residue(s) required for the propagation of feature annotation.</text>
</comment>
<dbReference type="GO" id="GO:0004160">
    <property type="term" value="F:dihydroxy-acid dehydratase activity"/>
    <property type="evidence" value="ECO:0007669"/>
    <property type="project" value="UniProtKB-UniRule"/>
</dbReference>
<evidence type="ECO:0000256" key="15">
    <source>
        <dbReference type="HAMAP-Rule" id="MF_00012"/>
    </source>
</evidence>
<comment type="function">
    <text evidence="15">Functions in the biosynthesis of branched-chain amino acids. Catalyzes the dehydration of (2R,3R)-2,3-dihydroxy-3-methylpentanoate (2,3-dihydroxy-3-methylvalerate) into 2-oxo-3-methylpentanoate (2-oxo-3-methylvalerate) and of (2R)-2,3-dihydroxy-3-methylbutanoate (2,3-dihydroxyisovalerate) into 2-oxo-3-methylbutanoate (2-oxoisovalerate), the penultimate precursor to L-isoleucine and L-valine, respectively.</text>
</comment>
<feature type="domain" description="Dihydroxy-acid/6-phosphogluconate dehydratase N-terminal" evidence="16">
    <location>
        <begin position="34"/>
        <end position="349"/>
    </location>
</feature>
<feature type="domain" description="Dihydroxy-acid/6-phosphogluconate dehydratase C-terminal" evidence="17">
    <location>
        <begin position="359"/>
        <end position="550"/>
    </location>
</feature>